<reference evidence="7" key="1">
    <citation type="journal article" date="2023" name="Int. J. Syst. Evol. Microbiol.">
        <title>Mesoterricola silvestris gen. nov., sp. nov., Mesoterricola sediminis sp. nov., Geothrix oryzae sp. nov., Geothrix edaphica sp. nov., Geothrix rubra sp. nov., and Geothrix limicola sp. nov., six novel members of Acidobacteriota isolated from soils.</title>
        <authorList>
            <person name="Itoh H."/>
            <person name="Sugisawa Y."/>
            <person name="Mise K."/>
            <person name="Xu Z."/>
            <person name="Kuniyasu M."/>
            <person name="Ushijima N."/>
            <person name="Kawano K."/>
            <person name="Kobayashi E."/>
            <person name="Shiratori Y."/>
            <person name="Masuda Y."/>
            <person name="Senoo K."/>
        </authorList>
    </citation>
    <scope>NUCLEOTIDE SEQUENCE</scope>
    <source>
        <strain evidence="7">W786</strain>
    </source>
</reference>
<comment type="similarity">
    <text evidence="1">Belongs to the CFA/CMAS family.</text>
</comment>
<evidence type="ECO:0000256" key="1">
    <source>
        <dbReference type="ARBA" id="ARBA00010815"/>
    </source>
</evidence>
<keyword evidence="3" id="KW-0808">Transferase</keyword>
<dbReference type="GO" id="GO:0032259">
    <property type="term" value="P:methylation"/>
    <property type="evidence" value="ECO:0007669"/>
    <property type="project" value="UniProtKB-KW"/>
</dbReference>
<keyword evidence="5" id="KW-0443">Lipid metabolism</keyword>
<dbReference type="PIRSF" id="PIRSF003085">
    <property type="entry name" value="CMAS"/>
    <property type="match status" value="1"/>
</dbReference>
<dbReference type="RefSeq" id="WP_243333080.1">
    <property type="nucleotide sequence ID" value="NZ_AP027081.1"/>
</dbReference>
<dbReference type="KEGG" id="msea:METESE_25110"/>
<dbReference type="GO" id="GO:0008610">
    <property type="term" value="P:lipid biosynthetic process"/>
    <property type="evidence" value="ECO:0007669"/>
    <property type="project" value="InterPro"/>
</dbReference>
<keyword evidence="8" id="KW-1185">Reference proteome</keyword>
<evidence type="ECO:0000313" key="7">
    <source>
        <dbReference type="EMBL" id="BDU77553.1"/>
    </source>
</evidence>
<dbReference type="GO" id="GO:0008168">
    <property type="term" value="F:methyltransferase activity"/>
    <property type="evidence" value="ECO:0007669"/>
    <property type="project" value="UniProtKB-KW"/>
</dbReference>
<keyword evidence="4" id="KW-0949">S-adenosyl-L-methionine</keyword>
<evidence type="ECO:0000313" key="8">
    <source>
        <dbReference type="Proteomes" id="UP001228113"/>
    </source>
</evidence>
<dbReference type="SUPFAM" id="SSF53335">
    <property type="entry name" value="S-adenosyl-L-methionine-dependent methyltransferases"/>
    <property type="match status" value="1"/>
</dbReference>
<evidence type="ECO:0000256" key="6">
    <source>
        <dbReference type="PIRSR" id="PIRSR003085-1"/>
    </source>
</evidence>
<evidence type="ECO:0000256" key="2">
    <source>
        <dbReference type="ARBA" id="ARBA00022603"/>
    </source>
</evidence>
<dbReference type="InterPro" id="IPR003333">
    <property type="entry name" value="CMAS"/>
</dbReference>
<organism evidence="7 8">
    <name type="scientific">Mesoterricola sediminis</name>
    <dbReference type="NCBI Taxonomy" id="2927980"/>
    <lineage>
        <taxon>Bacteria</taxon>
        <taxon>Pseudomonadati</taxon>
        <taxon>Acidobacteriota</taxon>
        <taxon>Holophagae</taxon>
        <taxon>Holophagales</taxon>
        <taxon>Holophagaceae</taxon>
        <taxon>Mesoterricola</taxon>
    </lineage>
</organism>
<gene>
    <name evidence="7" type="primary">cfaA</name>
    <name evidence="7" type="ORF">METESE_25110</name>
</gene>
<protein>
    <submittedName>
        <fullName evidence="7">Cyclopropane-fatty-acyl-phospholipid synthase</fullName>
    </submittedName>
</protein>
<dbReference type="InterPro" id="IPR029063">
    <property type="entry name" value="SAM-dependent_MTases_sf"/>
</dbReference>
<dbReference type="InterPro" id="IPR050723">
    <property type="entry name" value="CFA/CMAS"/>
</dbReference>
<name>A0AA48HG29_9BACT</name>
<dbReference type="Gene3D" id="3.40.50.150">
    <property type="entry name" value="Vaccinia Virus protein VP39"/>
    <property type="match status" value="1"/>
</dbReference>
<dbReference type="PANTHER" id="PTHR43667">
    <property type="entry name" value="CYCLOPROPANE-FATTY-ACYL-PHOSPHOLIPID SYNTHASE"/>
    <property type="match status" value="1"/>
</dbReference>
<accession>A0AA48HG29</accession>
<evidence type="ECO:0000256" key="3">
    <source>
        <dbReference type="ARBA" id="ARBA00022679"/>
    </source>
</evidence>
<dbReference type="PANTHER" id="PTHR43667:SF2">
    <property type="entry name" value="FATTY ACID C-METHYL TRANSFERASE"/>
    <property type="match status" value="1"/>
</dbReference>
<sequence>MLRALERMREGCLEMALPEGTRVFGDPGAGLRARVDVHDLRTFEAALLRGEVGLGEAYVEGWWSSPDPVAAVRVALRNMALLDGGALSAAGRAAARLRHLARANTRAGARRNIAAHYDLGNPFYRLWLDASLAYSSAFFPSETATLEEAQEAKYRMICGKLDLGPEDRLVEIGTGWGGFALHAARAHGCRITTTTISREQFDLATERVREAGLQDRIQVVMEDYRDLRGAFTKAVSIEMFEAVGLANYDAYFGAVDRLLEPGGRFLMQTITMEERHFEAYRRGVDFIQQHVFPGSQLASLLEVHRSLARATRLEMRGMEDLGLHYARTLRTWRERFHARGAEVAALGFDARFRRLWDYYLASCEGAFQERHVSVAQLVMEKGGGRP</sequence>
<dbReference type="AlphaFoldDB" id="A0AA48HG29"/>
<dbReference type="CDD" id="cd02440">
    <property type="entry name" value="AdoMet_MTases"/>
    <property type="match status" value="1"/>
</dbReference>
<keyword evidence="2" id="KW-0489">Methyltransferase</keyword>
<proteinExistence type="inferred from homology"/>
<evidence type="ECO:0000256" key="4">
    <source>
        <dbReference type="ARBA" id="ARBA00022691"/>
    </source>
</evidence>
<dbReference type="Proteomes" id="UP001228113">
    <property type="component" value="Chromosome"/>
</dbReference>
<feature type="active site" evidence="6">
    <location>
        <position position="363"/>
    </location>
</feature>
<evidence type="ECO:0000256" key="5">
    <source>
        <dbReference type="ARBA" id="ARBA00023098"/>
    </source>
</evidence>
<dbReference type="EMBL" id="AP027081">
    <property type="protein sequence ID" value="BDU77553.1"/>
    <property type="molecule type" value="Genomic_DNA"/>
</dbReference>
<dbReference type="Pfam" id="PF02353">
    <property type="entry name" value="CMAS"/>
    <property type="match status" value="1"/>
</dbReference>